<name>A0ABV6KYB9_9BACI</name>
<organism evidence="1 2">
    <name type="scientific">Robertmurraya beringensis</name>
    <dbReference type="NCBI Taxonomy" id="641660"/>
    <lineage>
        <taxon>Bacteria</taxon>
        <taxon>Bacillati</taxon>
        <taxon>Bacillota</taxon>
        <taxon>Bacilli</taxon>
        <taxon>Bacillales</taxon>
        <taxon>Bacillaceae</taxon>
        <taxon>Robertmurraya</taxon>
    </lineage>
</organism>
<dbReference type="Proteomes" id="UP001589738">
    <property type="component" value="Unassembled WGS sequence"/>
</dbReference>
<evidence type="ECO:0000313" key="2">
    <source>
        <dbReference type="Proteomes" id="UP001589738"/>
    </source>
</evidence>
<proteinExistence type="predicted"/>
<comment type="caution">
    <text evidence="1">The sequence shown here is derived from an EMBL/GenBank/DDBJ whole genome shotgun (WGS) entry which is preliminary data.</text>
</comment>
<gene>
    <name evidence="1" type="ORF">ACFFHF_24385</name>
</gene>
<sequence length="63" mass="6841">MQKNARGYVQDSVSALSEAKDCLQNALNTVEKGSNRDRIEQTLQQVNSALQSCDQTAGVLGQE</sequence>
<protein>
    <submittedName>
        <fullName evidence="1">Uncharacterized protein</fullName>
    </submittedName>
</protein>
<dbReference type="RefSeq" id="WP_119709779.1">
    <property type="nucleotide sequence ID" value="NZ_JBHLUU010000128.1"/>
</dbReference>
<evidence type="ECO:0000313" key="1">
    <source>
        <dbReference type="EMBL" id="MFC0478331.1"/>
    </source>
</evidence>
<reference evidence="1 2" key="1">
    <citation type="submission" date="2024-09" db="EMBL/GenBank/DDBJ databases">
        <authorList>
            <person name="Sun Q."/>
            <person name="Mori K."/>
        </authorList>
    </citation>
    <scope>NUCLEOTIDE SEQUENCE [LARGE SCALE GENOMIC DNA]</scope>
    <source>
        <strain evidence="1 2">CGMCC 1.9126</strain>
    </source>
</reference>
<keyword evidence="2" id="KW-1185">Reference proteome</keyword>
<accession>A0ABV6KYB9</accession>
<dbReference type="EMBL" id="JBHLUU010000128">
    <property type="protein sequence ID" value="MFC0478331.1"/>
    <property type="molecule type" value="Genomic_DNA"/>
</dbReference>